<organism evidence="1">
    <name type="scientific">Arion vulgaris</name>
    <dbReference type="NCBI Taxonomy" id="1028688"/>
    <lineage>
        <taxon>Eukaryota</taxon>
        <taxon>Metazoa</taxon>
        <taxon>Spiralia</taxon>
        <taxon>Lophotrochozoa</taxon>
        <taxon>Mollusca</taxon>
        <taxon>Gastropoda</taxon>
        <taxon>Heterobranchia</taxon>
        <taxon>Euthyneura</taxon>
        <taxon>Panpulmonata</taxon>
        <taxon>Eupulmonata</taxon>
        <taxon>Stylommatophora</taxon>
        <taxon>Helicina</taxon>
        <taxon>Arionoidea</taxon>
        <taxon>Arionidae</taxon>
        <taxon>Arion</taxon>
    </lineage>
</organism>
<feature type="non-terminal residue" evidence="1">
    <location>
        <position position="1"/>
    </location>
</feature>
<protein>
    <submittedName>
        <fullName evidence="1">Uncharacterized protein</fullName>
    </submittedName>
</protein>
<evidence type="ECO:0000313" key="1">
    <source>
        <dbReference type="EMBL" id="CEK60577.1"/>
    </source>
</evidence>
<accession>A0A0B6YWQ5</accession>
<proteinExistence type="predicted"/>
<feature type="non-terminal residue" evidence="1">
    <location>
        <position position="70"/>
    </location>
</feature>
<dbReference type="AlphaFoldDB" id="A0A0B6YWQ5"/>
<name>A0A0B6YWQ5_9EUPU</name>
<reference evidence="1" key="1">
    <citation type="submission" date="2014-12" db="EMBL/GenBank/DDBJ databases">
        <title>Insight into the proteome of Arion vulgaris.</title>
        <authorList>
            <person name="Aradska J."/>
            <person name="Bulat T."/>
            <person name="Smidak R."/>
            <person name="Sarate P."/>
            <person name="Gangsoo J."/>
            <person name="Sialana F."/>
            <person name="Bilban M."/>
            <person name="Lubec G."/>
        </authorList>
    </citation>
    <scope>NUCLEOTIDE SEQUENCE</scope>
    <source>
        <tissue evidence="1">Skin</tissue>
    </source>
</reference>
<sequence>YITVASTIDKGQEKAFLLRLFTPAPLENVKEISMNTDLVSCDNENTINVKDKTYALTFEKVLFGEFISGR</sequence>
<dbReference type="EMBL" id="HACG01013712">
    <property type="protein sequence ID" value="CEK60577.1"/>
    <property type="molecule type" value="Transcribed_RNA"/>
</dbReference>
<gene>
    <name evidence="1" type="primary">ORF39800</name>
</gene>